<name>A0A977PU92_9CYAN</name>
<reference evidence="3" key="1">
    <citation type="submission" date="2021-04" db="EMBL/GenBank/DDBJ databases">
        <title>Genome sequence of Woronichinia naegeliana from Washington state freshwater lake bloom.</title>
        <authorList>
            <person name="Dreher T.W."/>
        </authorList>
    </citation>
    <scope>NUCLEOTIDE SEQUENCE</scope>
    <source>
        <strain evidence="3">WA131</strain>
    </source>
</reference>
<evidence type="ECO:0000256" key="2">
    <source>
        <dbReference type="SAM" id="Phobius"/>
    </source>
</evidence>
<organism evidence="3">
    <name type="scientific">Woronichinia naegeliana WA131</name>
    <dbReference type="NCBI Taxonomy" id="2824559"/>
    <lineage>
        <taxon>Bacteria</taxon>
        <taxon>Bacillati</taxon>
        <taxon>Cyanobacteriota</taxon>
        <taxon>Cyanophyceae</taxon>
        <taxon>Synechococcales</taxon>
        <taxon>Coelosphaeriaceae</taxon>
        <taxon>Woronichinia</taxon>
    </lineage>
</organism>
<dbReference type="AlphaFoldDB" id="A0A977PU92"/>
<feature type="compositionally biased region" description="Basic residues" evidence="1">
    <location>
        <begin position="14"/>
        <end position="24"/>
    </location>
</feature>
<dbReference type="KEGG" id="wna:KA717_26010"/>
<feature type="region of interest" description="Disordered" evidence="1">
    <location>
        <begin position="1"/>
        <end position="51"/>
    </location>
</feature>
<protein>
    <recommendedName>
        <fullName evidence="4">Cell division protein FtsL</fullName>
    </recommendedName>
</protein>
<feature type="transmembrane region" description="Helical" evidence="2">
    <location>
        <begin position="72"/>
        <end position="93"/>
    </location>
</feature>
<proteinExistence type="predicted"/>
<feature type="compositionally biased region" description="Polar residues" evidence="1">
    <location>
        <begin position="37"/>
        <end position="49"/>
    </location>
</feature>
<dbReference type="EMBL" id="CP073041">
    <property type="protein sequence ID" value="UXE59304.1"/>
    <property type="molecule type" value="Genomic_DNA"/>
</dbReference>
<dbReference type="Proteomes" id="UP001065613">
    <property type="component" value="Chromosome"/>
</dbReference>
<sequence>MTALPKEFLTNTHPRARRGRRAFPRHSQALPVEAAKASNQTSFGQSDNLPPSVLPQTPLPTSLQFLLRFQQATSVFTLGLVGIALGVYGWTVYTPRAWSQEFHKLLTLQRYERQLIASNESIKHQLAEQATKPGSGLVKAMPQQNIFLAASPNSLSLSKAKPVKAQSPLIISKEPIAY</sequence>
<evidence type="ECO:0000256" key="1">
    <source>
        <dbReference type="SAM" id="MobiDB-lite"/>
    </source>
</evidence>
<accession>A0A977PU92</accession>
<keyword evidence="2" id="KW-1133">Transmembrane helix</keyword>
<evidence type="ECO:0008006" key="4">
    <source>
        <dbReference type="Google" id="ProtNLM"/>
    </source>
</evidence>
<evidence type="ECO:0000313" key="3">
    <source>
        <dbReference type="EMBL" id="UXE59304.1"/>
    </source>
</evidence>
<gene>
    <name evidence="3" type="ORF">KA717_26010</name>
</gene>
<keyword evidence="2" id="KW-0472">Membrane</keyword>
<keyword evidence="2" id="KW-0812">Transmembrane</keyword>